<feature type="region of interest" description="Disordered" evidence="1">
    <location>
        <begin position="492"/>
        <end position="537"/>
    </location>
</feature>
<feature type="compositionally biased region" description="Basic and acidic residues" evidence="1">
    <location>
        <begin position="187"/>
        <end position="196"/>
    </location>
</feature>
<feature type="region of interest" description="Disordered" evidence="1">
    <location>
        <begin position="184"/>
        <end position="286"/>
    </location>
</feature>
<name>A0AA39XUW2_9PEZI</name>
<keyword evidence="3" id="KW-1185">Reference proteome</keyword>
<dbReference type="Proteomes" id="UP001174936">
    <property type="component" value="Unassembled WGS sequence"/>
</dbReference>
<accession>A0AA39XUW2</accession>
<sequence length="612" mass="67415">MSRPGFPESWVPEFDWQCPTSQELYPPGPGQGQTPPTMDSGYLSDPPTDPPTRVSSPSNPGPSRPPWEAFYGFVFPLPTPQLSTSSIIPATDESDKQPLPDSTDCGSEPSSETSAQVSATTDAEIVENISREASASGSDGESGGPRSEIQDLPRLHSRESPEGFPRLARRVGLAQLRIELLSFSRGSGHDDEHGREFSVSPPPENHTPSTERASTDTEDASEATGNEPATSNSDGHGQPVNDTSNPGTGPGVPGRALGSEREGSDPNGNGGDRGRGRKRKRRDFYDSQDATARFACPYQVHEMWRDCLQRGPRNPKGGCVDMQRLKQHLGRRHMASSRCHTCWVSFDSKAKRADHVQSGGCREKPRPELERFMDAEHESQVEQLSGPMSQETWWKLFRLLIPGMQSQELAWLKARYYPYYISGDFLLSIPSLNFDNVLISQLPEVRDDTFEVSQENSHTFSQTLSVPVFESARGSSQDFLFTNLTLPQPDWSFSTPQTGASSTSSNPLSTPLSSNPTQQSSPFARPESVNAENDNTQLRRNIERLKERNRRADSQITALHDASREGLHSIRRADSVLEELMSNADVPGSVYESLAQISKILEGAAETLRRGF</sequence>
<feature type="region of interest" description="Disordered" evidence="1">
    <location>
        <begin position="1"/>
        <end position="166"/>
    </location>
</feature>
<evidence type="ECO:0000256" key="1">
    <source>
        <dbReference type="SAM" id="MobiDB-lite"/>
    </source>
</evidence>
<proteinExistence type="predicted"/>
<feature type="compositionally biased region" description="Low complexity" evidence="1">
    <location>
        <begin position="501"/>
        <end position="517"/>
    </location>
</feature>
<dbReference type="AlphaFoldDB" id="A0AA39XUW2"/>
<protein>
    <submittedName>
        <fullName evidence="2">Uncharacterized protein</fullName>
    </submittedName>
</protein>
<organism evidence="2 3">
    <name type="scientific">Cercophora newfieldiana</name>
    <dbReference type="NCBI Taxonomy" id="92897"/>
    <lineage>
        <taxon>Eukaryota</taxon>
        <taxon>Fungi</taxon>
        <taxon>Dikarya</taxon>
        <taxon>Ascomycota</taxon>
        <taxon>Pezizomycotina</taxon>
        <taxon>Sordariomycetes</taxon>
        <taxon>Sordariomycetidae</taxon>
        <taxon>Sordariales</taxon>
        <taxon>Lasiosphaeriaceae</taxon>
        <taxon>Cercophora</taxon>
    </lineage>
</organism>
<feature type="compositionally biased region" description="Polar residues" evidence="1">
    <location>
        <begin position="104"/>
        <end position="121"/>
    </location>
</feature>
<comment type="caution">
    <text evidence="2">The sequence shown here is derived from an EMBL/GenBank/DDBJ whole genome shotgun (WGS) entry which is preliminary data.</text>
</comment>
<feature type="compositionally biased region" description="Polar residues" evidence="1">
    <location>
        <begin position="223"/>
        <end position="247"/>
    </location>
</feature>
<evidence type="ECO:0000313" key="3">
    <source>
        <dbReference type="Proteomes" id="UP001174936"/>
    </source>
</evidence>
<dbReference type="EMBL" id="JAULSV010000007">
    <property type="protein sequence ID" value="KAK0639852.1"/>
    <property type="molecule type" value="Genomic_DNA"/>
</dbReference>
<evidence type="ECO:0000313" key="2">
    <source>
        <dbReference type="EMBL" id="KAK0639852.1"/>
    </source>
</evidence>
<feature type="compositionally biased region" description="Basic and acidic residues" evidence="1">
    <location>
        <begin position="148"/>
        <end position="161"/>
    </location>
</feature>
<gene>
    <name evidence="2" type="ORF">B0T16DRAFT_248864</name>
</gene>
<reference evidence="2" key="1">
    <citation type="submission" date="2023-06" db="EMBL/GenBank/DDBJ databases">
        <title>Genome-scale phylogeny and comparative genomics of the fungal order Sordariales.</title>
        <authorList>
            <consortium name="Lawrence Berkeley National Laboratory"/>
            <person name="Hensen N."/>
            <person name="Bonometti L."/>
            <person name="Westerberg I."/>
            <person name="Brannstrom I.O."/>
            <person name="Guillou S."/>
            <person name="Cros-Aarteil S."/>
            <person name="Calhoun S."/>
            <person name="Haridas S."/>
            <person name="Kuo A."/>
            <person name="Mondo S."/>
            <person name="Pangilinan J."/>
            <person name="Riley R."/>
            <person name="Labutti K."/>
            <person name="Andreopoulos B."/>
            <person name="Lipzen A."/>
            <person name="Chen C."/>
            <person name="Yanf M."/>
            <person name="Daum C."/>
            <person name="Ng V."/>
            <person name="Clum A."/>
            <person name="Steindorff A."/>
            <person name="Ohm R."/>
            <person name="Martin F."/>
            <person name="Silar P."/>
            <person name="Natvig D."/>
            <person name="Lalanne C."/>
            <person name="Gautier V."/>
            <person name="Ament-Velasquez S.L."/>
            <person name="Kruys A."/>
            <person name="Hutchinson M.I."/>
            <person name="Powell A.J."/>
            <person name="Barry K."/>
            <person name="Miller A.N."/>
            <person name="Grigoriev I.V."/>
            <person name="Debuchy R."/>
            <person name="Gladieux P."/>
            <person name="Thoren M.H."/>
            <person name="Johannesson H."/>
        </authorList>
    </citation>
    <scope>NUCLEOTIDE SEQUENCE</scope>
    <source>
        <strain evidence="2">SMH2532-1</strain>
    </source>
</reference>